<feature type="region of interest" description="Disordered" evidence="1">
    <location>
        <begin position="109"/>
        <end position="132"/>
    </location>
</feature>
<feature type="region of interest" description="Disordered" evidence="1">
    <location>
        <begin position="1"/>
        <end position="34"/>
    </location>
</feature>
<accession>A0AAD4BAG8</accession>
<protein>
    <submittedName>
        <fullName evidence="2">Uncharacterized protein</fullName>
    </submittedName>
</protein>
<evidence type="ECO:0000313" key="2">
    <source>
        <dbReference type="EMBL" id="KAF8415318.1"/>
    </source>
</evidence>
<sequence length="145" mass="16043">MDDTQDNTSIENVDLLESSRPPSQQPSQSTGREQTLEEILAQSSTDLIHSFASSINQSAIREASRSEEFKQEFKRRLLRAIIRTYVWSTARLAHETEAAEARLGNGVQALLSAEREQGRSSPPPPTMLGSSVSVSVIDFVHDSRS</sequence>
<proteinExistence type="predicted"/>
<dbReference type="EMBL" id="WHUW01000343">
    <property type="protein sequence ID" value="KAF8415318.1"/>
    <property type="molecule type" value="Genomic_DNA"/>
</dbReference>
<evidence type="ECO:0000313" key="3">
    <source>
        <dbReference type="Proteomes" id="UP001194468"/>
    </source>
</evidence>
<gene>
    <name evidence="2" type="ORF">L210DRAFT_3768475</name>
</gene>
<organism evidence="2 3">
    <name type="scientific">Boletus edulis BED1</name>
    <dbReference type="NCBI Taxonomy" id="1328754"/>
    <lineage>
        <taxon>Eukaryota</taxon>
        <taxon>Fungi</taxon>
        <taxon>Dikarya</taxon>
        <taxon>Basidiomycota</taxon>
        <taxon>Agaricomycotina</taxon>
        <taxon>Agaricomycetes</taxon>
        <taxon>Agaricomycetidae</taxon>
        <taxon>Boletales</taxon>
        <taxon>Boletineae</taxon>
        <taxon>Boletaceae</taxon>
        <taxon>Boletoideae</taxon>
        <taxon>Boletus</taxon>
    </lineage>
</organism>
<evidence type="ECO:0000256" key="1">
    <source>
        <dbReference type="SAM" id="MobiDB-lite"/>
    </source>
</evidence>
<dbReference type="AlphaFoldDB" id="A0AAD4BAG8"/>
<reference evidence="2" key="1">
    <citation type="submission" date="2019-10" db="EMBL/GenBank/DDBJ databases">
        <authorList>
            <consortium name="DOE Joint Genome Institute"/>
            <person name="Kuo A."/>
            <person name="Miyauchi S."/>
            <person name="Kiss E."/>
            <person name="Drula E."/>
            <person name="Kohler A."/>
            <person name="Sanchez-Garcia M."/>
            <person name="Andreopoulos B."/>
            <person name="Barry K.W."/>
            <person name="Bonito G."/>
            <person name="Buee M."/>
            <person name="Carver A."/>
            <person name="Chen C."/>
            <person name="Cichocki N."/>
            <person name="Clum A."/>
            <person name="Culley D."/>
            <person name="Crous P.W."/>
            <person name="Fauchery L."/>
            <person name="Girlanda M."/>
            <person name="Hayes R."/>
            <person name="Keri Z."/>
            <person name="LaButti K."/>
            <person name="Lipzen A."/>
            <person name="Lombard V."/>
            <person name="Magnuson J."/>
            <person name="Maillard F."/>
            <person name="Morin E."/>
            <person name="Murat C."/>
            <person name="Nolan M."/>
            <person name="Ohm R."/>
            <person name="Pangilinan J."/>
            <person name="Pereira M."/>
            <person name="Perotto S."/>
            <person name="Peter M."/>
            <person name="Riley R."/>
            <person name="Sitrit Y."/>
            <person name="Stielow B."/>
            <person name="Szollosi G."/>
            <person name="Zifcakova L."/>
            <person name="Stursova M."/>
            <person name="Spatafora J.W."/>
            <person name="Tedersoo L."/>
            <person name="Vaario L.-M."/>
            <person name="Yamada A."/>
            <person name="Yan M."/>
            <person name="Wang P."/>
            <person name="Xu J."/>
            <person name="Bruns T."/>
            <person name="Baldrian P."/>
            <person name="Vilgalys R."/>
            <person name="Henrissat B."/>
            <person name="Grigoriev I.V."/>
            <person name="Hibbett D."/>
            <person name="Nagy L.G."/>
            <person name="Martin F.M."/>
        </authorList>
    </citation>
    <scope>NUCLEOTIDE SEQUENCE</scope>
    <source>
        <strain evidence="2">BED1</strain>
    </source>
</reference>
<name>A0AAD4BAG8_BOLED</name>
<keyword evidence="3" id="KW-1185">Reference proteome</keyword>
<feature type="compositionally biased region" description="Polar residues" evidence="1">
    <location>
        <begin position="1"/>
        <end position="11"/>
    </location>
</feature>
<dbReference type="Proteomes" id="UP001194468">
    <property type="component" value="Unassembled WGS sequence"/>
</dbReference>
<reference evidence="2" key="2">
    <citation type="journal article" date="2020" name="Nat. Commun.">
        <title>Large-scale genome sequencing of mycorrhizal fungi provides insights into the early evolution of symbiotic traits.</title>
        <authorList>
            <person name="Miyauchi S."/>
            <person name="Kiss E."/>
            <person name="Kuo A."/>
            <person name="Drula E."/>
            <person name="Kohler A."/>
            <person name="Sanchez-Garcia M."/>
            <person name="Morin E."/>
            <person name="Andreopoulos B."/>
            <person name="Barry K.W."/>
            <person name="Bonito G."/>
            <person name="Buee M."/>
            <person name="Carver A."/>
            <person name="Chen C."/>
            <person name="Cichocki N."/>
            <person name="Clum A."/>
            <person name="Culley D."/>
            <person name="Crous P.W."/>
            <person name="Fauchery L."/>
            <person name="Girlanda M."/>
            <person name="Hayes R.D."/>
            <person name="Keri Z."/>
            <person name="LaButti K."/>
            <person name="Lipzen A."/>
            <person name="Lombard V."/>
            <person name="Magnuson J."/>
            <person name="Maillard F."/>
            <person name="Murat C."/>
            <person name="Nolan M."/>
            <person name="Ohm R.A."/>
            <person name="Pangilinan J."/>
            <person name="Pereira M.F."/>
            <person name="Perotto S."/>
            <person name="Peter M."/>
            <person name="Pfister S."/>
            <person name="Riley R."/>
            <person name="Sitrit Y."/>
            <person name="Stielow J.B."/>
            <person name="Szollosi G."/>
            <person name="Zifcakova L."/>
            <person name="Stursova M."/>
            <person name="Spatafora J.W."/>
            <person name="Tedersoo L."/>
            <person name="Vaario L.M."/>
            <person name="Yamada A."/>
            <person name="Yan M."/>
            <person name="Wang P."/>
            <person name="Xu J."/>
            <person name="Bruns T."/>
            <person name="Baldrian P."/>
            <person name="Vilgalys R."/>
            <person name="Dunand C."/>
            <person name="Henrissat B."/>
            <person name="Grigoriev I.V."/>
            <person name="Hibbett D."/>
            <person name="Nagy L.G."/>
            <person name="Martin F.M."/>
        </authorList>
    </citation>
    <scope>NUCLEOTIDE SEQUENCE</scope>
    <source>
        <strain evidence="2">BED1</strain>
    </source>
</reference>
<feature type="compositionally biased region" description="Low complexity" evidence="1">
    <location>
        <begin position="18"/>
        <end position="29"/>
    </location>
</feature>
<comment type="caution">
    <text evidence="2">The sequence shown here is derived from an EMBL/GenBank/DDBJ whole genome shotgun (WGS) entry which is preliminary data.</text>
</comment>